<organism evidence="1 2">
    <name type="scientific">Acaulospora colombiana</name>
    <dbReference type="NCBI Taxonomy" id="27376"/>
    <lineage>
        <taxon>Eukaryota</taxon>
        <taxon>Fungi</taxon>
        <taxon>Fungi incertae sedis</taxon>
        <taxon>Mucoromycota</taxon>
        <taxon>Glomeromycotina</taxon>
        <taxon>Glomeromycetes</taxon>
        <taxon>Diversisporales</taxon>
        <taxon>Acaulosporaceae</taxon>
        <taxon>Acaulospora</taxon>
    </lineage>
</organism>
<gene>
    <name evidence="1" type="ORF">ACOLOM_LOCUS200</name>
</gene>
<evidence type="ECO:0000313" key="1">
    <source>
        <dbReference type="EMBL" id="CAG8440626.1"/>
    </source>
</evidence>
<feature type="non-terminal residue" evidence="1">
    <location>
        <position position="1"/>
    </location>
</feature>
<evidence type="ECO:0000313" key="2">
    <source>
        <dbReference type="Proteomes" id="UP000789525"/>
    </source>
</evidence>
<keyword evidence="2" id="KW-1185">Reference proteome</keyword>
<dbReference type="Proteomes" id="UP000789525">
    <property type="component" value="Unassembled WGS sequence"/>
</dbReference>
<comment type="caution">
    <text evidence="1">The sequence shown here is derived from an EMBL/GenBank/DDBJ whole genome shotgun (WGS) entry which is preliminary data.</text>
</comment>
<dbReference type="EMBL" id="CAJVPT010000208">
    <property type="protein sequence ID" value="CAG8440626.1"/>
    <property type="molecule type" value="Genomic_DNA"/>
</dbReference>
<sequence length="47" mass="5767">QYNFEKVVQRIWWSFYVFCGMKYDLKLPSSAQPKTDLDLVFNHMNDY</sequence>
<proteinExistence type="predicted"/>
<name>A0ACA9JX82_9GLOM</name>
<accession>A0ACA9JX82</accession>
<reference evidence="1" key="1">
    <citation type="submission" date="2021-06" db="EMBL/GenBank/DDBJ databases">
        <authorList>
            <person name="Kallberg Y."/>
            <person name="Tangrot J."/>
            <person name="Rosling A."/>
        </authorList>
    </citation>
    <scope>NUCLEOTIDE SEQUENCE</scope>
    <source>
        <strain evidence="1">CL356</strain>
    </source>
</reference>
<protein>
    <submittedName>
        <fullName evidence="1">3229_t:CDS:1</fullName>
    </submittedName>
</protein>